<dbReference type="GO" id="GO:0071949">
    <property type="term" value="F:FAD binding"/>
    <property type="evidence" value="ECO:0007669"/>
    <property type="project" value="InterPro"/>
</dbReference>
<evidence type="ECO:0000256" key="4">
    <source>
        <dbReference type="ARBA" id="ARBA00022827"/>
    </source>
</evidence>
<gene>
    <name evidence="8" type="ORF">GP486_002774</name>
</gene>
<dbReference type="InterPro" id="IPR018168">
    <property type="entry name" value="Ubi_Hdrlase_CS"/>
</dbReference>
<dbReference type="InterPro" id="IPR051205">
    <property type="entry name" value="UbiH/COQ6_monooxygenase"/>
</dbReference>
<dbReference type="EMBL" id="JAGHQM010000329">
    <property type="protein sequence ID" value="KAH0562543.1"/>
    <property type="molecule type" value="Genomic_DNA"/>
</dbReference>
<comment type="caution">
    <text evidence="8">The sequence shown here is derived from an EMBL/GenBank/DDBJ whole genome shotgun (WGS) entry which is preliminary data.</text>
</comment>
<dbReference type="PRINTS" id="PR00420">
    <property type="entry name" value="RNGMNOXGNASE"/>
</dbReference>
<dbReference type="AlphaFoldDB" id="A0A9P8LEG1"/>
<keyword evidence="9" id="KW-1185">Reference proteome</keyword>
<dbReference type="InterPro" id="IPR002938">
    <property type="entry name" value="FAD-bd"/>
</dbReference>
<dbReference type="GO" id="GO:0004497">
    <property type="term" value="F:monooxygenase activity"/>
    <property type="evidence" value="ECO:0007669"/>
    <property type="project" value="UniProtKB-KW"/>
</dbReference>
<evidence type="ECO:0000256" key="2">
    <source>
        <dbReference type="ARBA" id="ARBA00005349"/>
    </source>
</evidence>
<evidence type="ECO:0000256" key="1">
    <source>
        <dbReference type="ARBA" id="ARBA00001974"/>
    </source>
</evidence>
<dbReference type="FunFam" id="3.50.50.60:FF:000021">
    <property type="entry name" value="Ubiquinone biosynthesis monooxygenase COQ6"/>
    <property type="match status" value="1"/>
</dbReference>
<evidence type="ECO:0000259" key="7">
    <source>
        <dbReference type="Pfam" id="PF01494"/>
    </source>
</evidence>
<evidence type="ECO:0000313" key="9">
    <source>
        <dbReference type="Proteomes" id="UP000750711"/>
    </source>
</evidence>
<sequence>MVNAAFRLSPVDLAYMHTQRQGQAEELLWREKHTEFDVQRIPQRIVGAQEGTVASFPLRMRHADTYIGERIALVGDAAHTVHPLAGQGLNQGQGDVQSLASVIEYAVAHGQDIGAQLSLEPYAADRYATNNLLMGVVDKLHKLYGVQSGPVVALRSFGLQAVDAMSGLKGFLMRQAAGGG</sequence>
<keyword evidence="6" id="KW-0503">Monooxygenase</keyword>
<evidence type="ECO:0000256" key="6">
    <source>
        <dbReference type="ARBA" id="ARBA00023033"/>
    </source>
</evidence>
<evidence type="ECO:0000256" key="5">
    <source>
        <dbReference type="ARBA" id="ARBA00023002"/>
    </source>
</evidence>
<comment type="cofactor">
    <cofactor evidence="1">
        <name>FAD</name>
        <dbReference type="ChEBI" id="CHEBI:57692"/>
    </cofactor>
</comment>
<proteinExistence type="inferred from homology"/>
<keyword evidence="3" id="KW-0285">Flavoprotein</keyword>
<organism evidence="8 9">
    <name type="scientific">Trichoglossum hirsutum</name>
    <dbReference type="NCBI Taxonomy" id="265104"/>
    <lineage>
        <taxon>Eukaryota</taxon>
        <taxon>Fungi</taxon>
        <taxon>Dikarya</taxon>
        <taxon>Ascomycota</taxon>
        <taxon>Pezizomycotina</taxon>
        <taxon>Geoglossomycetes</taxon>
        <taxon>Geoglossales</taxon>
        <taxon>Geoglossaceae</taxon>
        <taxon>Trichoglossum</taxon>
    </lineage>
</organism>
<dbReference type="SUPFAM" id="SSF51905">
    <property type="entry name" value="FAD/NAD(P)-binding domain"/>
    <property type="match status" value="1"/>
</dbReference>
<keyword evidence="5" id="KW-0560">Oxidoreductase</keyword>
<dbReference type="PROSITE" id="PS01304">
    <property type="entry name" value="UBIH"/>
    <property type="match status" value="1"/>
</dbReference>
<feature type="domain" description="FAD-binding" evidence="7">
    <location>
        <begin position="29"/>
        <end position="110"/>
    </location>
</feature>
<dbReference type="PANTHER" id="PTHR43876:SF7">
    <property type="entry name" value="UBIQUINONE BIOSYNTHESIS MONOOXYGENASE COQ6, MITOCHONDRIAL"/>
    <property type="match status" value="1"/>
</dbReference>
<dbReference type="InterPro" id="IPR036188">
    <property type="entry name" value="FAD/NAD-bd_sf"/>
</dbReference>
<dbReference type="PANTHER" id="PTHR43876">
    <property type="entry name" value="UBIQUINONE BIOSYNTHESIS MONOOXYGENASE COQ6, MITOCHONDRIAL"/>
    <property type="match status" value="1"/>
</dbReference>
<evidence type="ECO:0000256" key="3">
    <source>
        <dbReference type="ARBA" id="ARBA00022630"/>
    </source>
</evidence>
<name>A0A9P8LEG1_9PEZI</name>
<evidence type="ECO:0000313" key="8">
    <source>
        <dbReference type="EMBL" id="KAH0562543.1"/>
    </source>
</evidence>
<dbReference type="Proteomes" id="UP000750711">
    <property type="component" value="Unassembled WGS sequence"/>
</dbReference>
<dbReference type="GO" id="GO:0006744">
    <property type="term" value="P:ubiquinone biosynthetic process"/>
    <property type="evidence" value="ECO:0007669"/>
    <property type="project" value="UniProtKB-ARBA"/>
</dbReference>
<dbReference type="Pfam" id="PF01494">
    <property type="entry name" value="FAD_binding_3"/>
    <property type="match status" value="1"/>
</dbReference>
<protein>
    <recommendedName>
        <fullName evidence="7">FAD-binding domain-containing protein</fullName>
    </recommendedName>
</protein>
<accession>A0A9P8LEG1</accession>
<dbReference type="Gene3D" id="3.50.50.60">
    <property type="entry name" value="FAD/NAD(P)-binding domain"/>
    <property type="match status" value="1"/>
</dbReference>
<keyword evidence="4" id="KW-0274">FAD</keyword>
<reference evidence="8" key="1">
    <citation type="submission" date="2021-03" db="EMBL/GenBank/DDBJ databases">
        <title>Comparative genomics and phylogenomic investigation of the class Geoglossomycetes provide insights into ecological specialization and systematics.</title>
        <authorList>
            <person name="Melie T."/>
            <person name="Pirro S."/>
            <person name="Miller A.N."/>
            <person name="Quandt A."/>
        </authorList>
    </citation>
    <scope>NUCLEOTIDE SEQUENCE</scope>
    <source>
        <strain evidence="8">CAQ_001_2017</strain>
    </source>
</reference>
<dbReference type="GO" id="GO:0005739">
    <property type="term" value="C:mitochondrion"/>
    <property type="evidence" value="ECO:0007669"/>
    <property type="project" value="TreeGrafter"/>
</dbReference>
<comment type="similarity">
    <text evidence="2">Belongs to the UbiH/COQ6 family.</text>
</comment>